<sequence length="131" mass="14294">MNRIAIVIGGLAGGLLRYMFETLIPTPLSLPFGTLAVNLVGCFLLGFIYFIADEREWPSWLRLGLGTGFVGAFTTFSTFSLELSELAGQHILWAGAYAIVSIIGGVSLVMLGEWTGSMVLRKRMVTEEVYP</sequence>
<comment type="function">
    <text evidence="9 10">Fluoride-specific ion channel. Important for reducing fluoride concentration in the cell, thus reducing its toxicity.</text>
</comment>
<evidence type="ECO:0000256" key="7">
    <source>
        <dbReference type="ARBA" id="ARBA00035120"/>
    </source>
</evidence>
<comment type="catalytic activity">
    <reaction evidence="8">
        <text>fluoride(in) = fluoride(out)</text>
        <dbReference type="Rhea" id="RHEA:76159"/>
        <dbReference type="ChEBI" id="CHEBI:17051"/>
    </reaction>
    <physiologicalReaction direction="left-to-right" evidence="8">
        <dbReference type="Rhea" id="RHEA:76160"/>
    </physiologicalReaction>
</comment>
<dbReference type="EMBL" id="CP071182">
    <property type="protein sequence ID" value="QSO48046.1"/>
    <property type="molecule type" value="Genomic_DNA"/>
</dbReference>
<evidence type="ECO:0000256" key="9">
    <source>
        <dbReference type="ARBA" id="ARBA00049940"/>
    </source>
</evidence>
<evidence type="ECO:0000256" key="10">
    <source>
        <dbReference type="HAMAP-Rule" id="MF_00454"/>
    </source>
</evidence>
<evidence type="ECO:0000313" key="11">
    <source>
        <dbReference type="EMBL" id="QSO48046.1"/>
    </source>
</evidence>
<accession>A0A9X7Z8C6</accession>
<dbReference type="HAMAP" id="MF_00454">
    <property type="entry name" value="FluC"/>
    <property type="match status" value="1"/>
</dbReference>
<feature type="transmembrane region" description="Helical" evidence="10">
    <location>
        <begin position="59"/>
        <end position="79"/>
    </location>
</feature>
<organism evidence="11 12">
    <name type="scientific">Alicyclobacillus mengziensis</name>
    <dbReference type="NCBI Taxonomy" id="2931921"/>
    <lineage>
        <taxon>Bacteria</taxon>
        <taxon>Bacillati</taxon>
        <taxon>Bacillota</taxon>
        <taxon>Bacilli</taxon>
        <taxon>Bacillales</taxon>
        <taxon>Alicyclobacillaceae</taxon>
        <taxon>Alicyclobacillus</taxon>
    </lineage>
</organism>
<dbReference type="NCBIfam" id="TIGR00494">
    <property type="entry name" value="crcB"/>
    <property type="match status" value="1"/>
</dbReference>
<dbReference type="GO" id="GO:0140114">
    <property type="term" value="P:cellular detoxification of fluoride"/>
    <property type="evidence" value="ECO:0007669"/>
    <property type="project" value="UniProtKB-UniRule"/>
</dbReference>
<feature type="binding site" evidence="10">
    <location>
        <position position="71"/>
    </location>
    <ligand>
        <name>Na(+)</name>
        <dbReference type="ChEBI" id="CHEBI:29101"/>
        <note>structural</note>
    </ligand>
</feature>
<dbReference type="AlphaFoldDB" id="A0A9X7Z8C6"/>
<keyword evidence="4 10" id="KW-1133">Transmembrane helix</keyword>
<dbReference type="PANTHER" id="PTHR28259">
    <property type="entry name" value="FLUORIDE EXPORT PROTEIN 1-RELATED"/>
    <property type="match status" value="1"/>
</dbReference>
<dbReference type="RefSeq" id="WP_206657382.1">
    <property type="nucleotide sequence ID" value="NZ_CP071182.1"/>
</dbReference>
<protein>
    <recommendedName>
        <fullName evidence="10">Fluoride-specific ion channel FluC</fullName>
    </recommendedName>
</protein>
<evidence type="ECO:0000256" key="4">
    <source>
        <dbReference type="ARBA" id="ARBA00022989"/>
    </source>
</evidence>
<evidence type="ECO:0000313" key="12">
    <source>
        <dbReference type="Proteomes" id="UP000663505"/>
    </source>
</evidence>
<keyword evidence="10" id="KW-0406">Ion transport</keyword>
<comment type="activity regulation">
    <text evidence="10">Na(+) is not transported, but it plays an essential structural role and its presence is essential for fluoride channel function.</text>
</comment>
<evidence type="ECO:0000256" key="2">
    <source>
        <dbReference type="ARBA" id="ARBA00022475"/>
    </source>
</evidence>
<keyword evidence="10" id="KW-0813">Transport</keyword>
<evidence type="ECO:0000256" key="3">
    <source>
        <dbReference type="ARBA" id="ARBA00022692"/>
    </source>
</evidence>
<dbReference type="GO" id="GO:0005886">
    <property type="term" value="C:plasma membrane"/>
    <property type="evidence" value="ECO:0007669"/>
    <property type="project" value="UniProtKB-SubCell"/>
</dbReference>
<feature type="transmembrane region" description="Helical" evidence="10">
    <location>
        <begin position="33"/>
        <end position="52"/>
    </location>
</feature>
<reference evidence="11 12" key="1">
    <citation type="submission" date="2021-02" db="EMBL/GenBank/DDBJ databases">
        <title>Alicyclobacillus curvatus sp. nov. and Alicyclobacillus mengziensis sp. nov., two acidophilic bacteria isolated from acid mine drainage.</title>
        <authorList>
            <person name="Huang Y."/>
        </authorList>
    </citation>
    <scope>NUCLEOTIDE SEQUENCE [LARGE SCALE GENOMIC DNA]</scope>
    <source>
        <strain evidence="11 12">S30H14</strain>
    </source>
</reference>
<keyword evidence="12" id="KW-1185">Reference proteome</keyword>
<dbReference type="GO" id="GO:0062054">
    <property type="term" value="F:fluoride channel activity"/>
    <property type="evidence" value="ECO:0007669"/>
    <property type="project" value="UniProtKB-UniRule"/>
</dbReference>
<dbReference type="PANTHER" id="PTHR28259:SF1">
    <property type="entry name" value="FLUORIDE EXPORT PROTEIN 1-RELATED"/>
    <property type="match status" value="1"/>
</dbReference>
<keyword evidence="3 10" id="KW-0812">Transmembrane</keyword>
<dbReference type="Pfam" id="PF02537">
    <property type="entry name" value="CRCB"/>
    <property type="match status" value="1"/>
</dbReference>
<evidence type="ECO:0000256" key="6">
    <source>
        <dbReference type="ARBA" id="ARBA00023303"/>
    </source>
</evidence>
<name>A0A9X7Z8C6_9BACL</name>
<evidence type="ECO:0000256" key="5">
    <source>
        <dbReference type="ARBA" id="ARBA00023136"/>
    </source>
</evidence>
<keyword evidence="5 10" id="KW-0472">Membrane</keyword>
<dbReference type="InterPro" id="IPR003691">
    <property type="entry name" value="FluC"/>
</dbReference>
<evidence type="ECO:0000256" key="8">
    <source>
        <dbReference type="ARBA" id="ARBA00035585"/>
    </source>
</evidence>
<dbReference type="GO" id="GO:0046872">
    <property type="term" value="F:metal ion binding"/>
    <property type="evidence" value="ECO:0007669"/>
    <property type="project" value="UniProtKB-KW"/>
</dbReference>
<keyword evidence="6 10" id="KW-0407">Ion channel</keyword>
<comment type="subcellular location">
    <subcellularLocation>
        <location evidence="1 10">Cell membrane</location>
        <topology evidence="1 10">Multi-pass membrane protein</topology>
    </subcellularLocation>
</comment>
<keyword evidence="10" id="KW-0479">Metal-binding</keyword>
<comment type="similarity">
    <text evidence="7 10">Belongs to the fluoride channel Fluc/FEX (TC 1.A.43) family.</text>
</comment>
<keyword evidence="10" id="KW-0915">Sodium</keyword>
<dbReference type="Proteomes" id="UP000663505">
    <property type="component" value="Chromosome"/>
</dbReference>
<keyword evidence="2 10" id="KW-1003">Cell membrane</keyword>
<dbReference type="KEGG" id="afx:JZ786_03175"/>
<proteinExistence type="inferred from homology"/>
<feature type="binding site" evidence="10">
    <location>
        <position position="74"/>
    </location>
    <ligand>
        <name>Na(+)</name>
        <dbReference type="ChEBI" id="CHEBI:29101"/>
        <note>structural</note>
    </ligand>
</feature>
<evidence type="ECO:0000256" key="1">
    <source>
        <dbReference type="ARBA" id="ARBA00004651"/>
    </source>
</evidence>
<feature type="transmembrane region" description="Helical" evidence="10">
    <location>
        <begin position="91"/>
        <end position="114"/>
    </location>
</feature>
<gene>
    <name evidence="10 11" type="primary">crcB</name>
    <name evidence="10" type="synonym">fluC</name>
    <name evidence="11" type="ORF">JZ786_03175</name>
</gene>